<protein>
    <submittedName>
        <fullName evidence="1">Serine/threonine-protein kinase TAO2</fullName>
    </submittedName>
</protein>
<gene>
    <name evidence="1" type="primary">Taok2</name>
    <name evidence="1" type="ORF">CM83_9529</name>
</gene>
<reference evidence="1" key="2">
    <citation type="submission" date="2014-07" db="EMBL/GenBank/DDBJ databases">
        <authorList>
            <person name="Hull J."/>
        </authorList>
    </citation>
    <scope>NUCLEOTIDE SEQUENCE</scope>
</reference>
<evidence type="ECO:0000313" key="1">
    <source>
        <dbReference type="EMBL" id="JAG38524.1"/>
    </source>
</evidence>
<name>A0A0A9Z255_LYGHE</name>
<dbReference type="GO" id="GO:0016301">
    <property type="term" value="F:kinase activity"/>
    <property type="evidence" value="ECO:0007669"/>
    <property type="project" value="UniProtKB-KW"/>
</dbReference>
<accession>A0A0A9Z255</accession>
<feature type="non-terminal residue" evidence="1">
    <location>
        <position position="151"/>
    </location>
</feature>
<reference evidence="1" key="1">
    <citation type="journal article" date="2014" name="PLoS ONE">
        <title>Transcriptome-Based Identification of ABC Transporters in the Western Tarnished Plant Bug Lygus hesperus.</title>
        <authorList>
            <person name="Hull J.J."/>
            <person name="Chaney K."/>
            <person name="Geib S.M."/>
            <person name="Fabrick J.A."/>
            <person name="Brent C.S."/>
            <person name="Walsh D."/>
            <person name="Lavine L.C."/>
        </authorList>
    </citation>
    <scope>NUCLEOTIDE SEQUENCE</scope>
</reference>
<sequence length="151" mass="16985">ALGIISHGLLAQRKAFSSAVNSVIKQHPSVSEDLKKAFAVPEADFKLFSDNLLQYTCGKRAEILEARRKRFMPSDQRLAQQLHEIPPSHSELFDGPRLSDFIRSHPYVFKSKQIFKGNQQRYSAKGNRQSTASYISNNSSFVNTPRSSTSV</sequence>
<organism evidence="1">
    <name type="scientific">Lygus hesperus</name>
    <name type="common">Western plant bug</name>
    <dbReference type="NCBI Taxonomy" id="30085"/>
    <lineage>
        <taxon>Eukaryota</taxon>
        <taxon>Metazoa</taxon>
        <taxon>Ecdysozoa</taxon>
        <taxon>Arthropoda</taxon>
        <taxon>Hexapoda</taxon>
        <taxon>Insecta</taxon>
        <taxon>Pterygota</taxon>
        <taxon>Neoptera</taxon>
        <taxon>Paraneoptera</taxon>
        <taxon>Hemiptera</taxon>
        <taxon>Heteroptera</taxon>
        <taxon>Panheteroptera</taxon>
        <taxon>Cimicomorpha</taxon>
        <taxon>Miridae</taxon>
        <taxon>Mirini</taxon>
        <taxon>Lygus</taxon>
    </lineage>
</organism>
<dbReference type="EMBL" id="GBHO01005080">
    <property type="protein sequence ID" value="JAG38524.1"/>
    <property type="molecule type" value="Transcribed_RNA"/>
</dbReference>
<proteinExistence type="predicted"/>
<feature type="non-terminal residue" evidence="1">
    <location>
        <position position="1"/>
    </location>
</feature>
<keyword evidence="1" id="KW-0808">Transferase</keyword>
<keyword evidence="1" id="KW-0418">Kinase</keyword>
<dbReference type="AlphaFoldDB" id="A0A0A9Z255"/>